<dbReference type="Gene3D" id="3.10.129.10">
    <property type="entry name" value="Hotdog Thioesterase"/>
    <property type="match status" value="1"/>
</dbReference>
<reference evidence="1 2" key="1">
    <citation type="submission" date="2018-09" db="EMBL/GenBank/DDBJ databases">
        <title>Phylogeny of the Shewanellaceae, and recommendation for two new genera, Pseudoshewanella and Parashewanella.</title>
        <authorList>
            <person name="Wang G."/>
        </authorList>
    </citation>
    <scope>NUCLEOTIDE SEQUENCE [LARGE SCALE GENOMIC DNA]</scope>
    <source>
        <strain evidence="1 2">C51</strain>
    </source>
</reference>
<accession>A0A3L8PYU5</accession>
<protein>
    <submittedName>
        <fullName evidence="1">Thioester dehydrase</fullName>
    </submittedName>
</protein>
<evidence type="ECO:0000313" key="2">
    <source>
        <dbReference type="Proteomes" id="UP000281474"/>
    </source>
</evidence>
<dbReference type="Proteomes" id="UP000281474">
    <property type="component" value="Unassembled WGS sequence"/>
</dbReference>
<dbReference type="EMBL" id="QZEI01000014">
    <property type="protein sequence ID" value="RLV60534.1"/>
    <property type="molecule type" value="Genomic_DNA"/>
</dbReference>
<dbReference type="Pfam" id="PF22817">
    <property type="entry name" value="ApeP-like"/>
    <property type="match status" value="1"/>
</dbReference>
<organism evidence="1 2">
    <name type="scientific">Parashewanella curva</name>
    <dbReference type="NCBI Taxonomy" id="2338552"/>
    <lineage>
        <taxon>Bacteria</taxon>
        <taxon>Pseudomonadati</taxon>
        <taxon>Pseudomonadota</taxon>
        <taxon>Gammaproteobacteria</taxon>
        <taxon>Alteromonadales</taxon>
        <taxon>Shewanellaceae</taxon>
        <taxon>Parashewanella</taxon>
    </lineage>
</organism>
<dbReference type="OrthoDB" id="9800188at2"/>
<dbReference type="SUPFAM" id="SSF54637">
    <property type="entry name" value="Thioesterase/thiol ester dehydrase-isomerase"/>
    <property type="match status" value="1"/>
</dbReference>
<evidence type="ECO:0000313" key="1">
    <source>
        <dbReference type="EMBL" id="RLV60534.1"/>
    </source>
</evidence>
<dbReference type="PIRSF" id="PIRSF020565">
    <property type="entry name" value="3Ho_Ac_ACP_DH_prd"/>
    <property type="match status" value="1"/>
</dbReference>
<dbReference type="InterPro" id="IPR016776">
    <property type="entry name" value="ApeP-like_dehydratase"/>
</dbReference>
<dbReference type="CDD" id="cd01289">
    <property type="entry name" value="FabA_like"/>
    <property type="match status" value="1"/>
</dbReference>
<dbReference type="RefSeq" id="WP_121838141.1">
    <property type="nucleotide sequence ID" value="NZ_ML014763.1"/>
</dbReference>
<sequence length="157" mass="17736">MIDFTTVDVQELLPHRRPMVLIDEIISYDQDHLISQIHVTENSPYFDESIMGVPNYVGIEYMAQTIAAFGGVEAKKQHCPIQIGFLLGTRKLTFAIPHFLLAKSYQTKVKRLYQEDSGLAVFDCKIFYQDQVVASANVNVFQPSDAETYLKTSIAGE</sequence>
<proteinExistence type="predicted"/>
<dbReference type="InterPro" id="IPR029069">
    <property type="entry name" value="HotDog_dom_sf"/>
</dbReference>
<dbReference type="AlphaFoldDB" id="A0A3L8PYU5"/>
<gene>
    <name evidence="1" type="ORF">D5018_06190</name>
</gene>
<comment type="caution">
    <text evidence="1">The sequence shown here is derived from an EMBL/GenBank/DDBJ whole genome shotgun (WGS) entry which is preliminary data.</text>
</comment>
<name>A0A3L8PYU5_9GAMM</name>
<keyword evidence="2" id="KW-1185">Reference proteome</keyword>